<dbReference type="EMBL" id="SBJO01000740">
    <property type="protein sequence ID" value="KAF9756203.1"/>
    <property type="molecule type" value="Genomic_DNA"/>
</dbReference>
<dbReference type="InterPro" id="IPR053164">
    <property type="entry name" value="IS1016-like_transposase"/>
</dbReference>
<protein>
    <recommendedName>
        <fullName evidence="1">ISXO2-like transposase domain-containing protein</fullName>
    </recommendedName>
</protein>
<accession>A0A9P6GV27</accession>
<gene>
    <name evidence="2" type="ORF">NGRA_3263</name>
</gene>
<dbReference type="PANTHER" id="PTHR47163">
    <property type="entry name" value="DDE_TNP_IS1595 DOMAIN-CONTAINING PROTEIN"/>
    <property type="match status" value="1"/>
</dbReference>
<dbReference type="InterPro" id="IPR024445">
    <property type="entry name" value="Tnp_ISXO2-like"/>
</dbReference>
<proteinExistence type="predicted"/>
<reference evidence="2 3" key="1">
    <citation type="journal article" date="2020" name="Genome Biol. Evol.">
        <title>Comparative genomics of strictly vertically transmitted, feminizing microsporidia endosymbionts of amphipod crustaceans.</title>
        <authorList>
            <person name="Cormier A."/>
            <person name="Chebbi M.A."/>
            <person name="Giraud I."/>
            <person name="Wattier R."/>
            <person name="Teixeira M."/>
            <person name="Gilbert C."/>
            <person name="Rigaud T."/>
            <person name="Cordaux R."/>
        </authorList>
    </citation>
    <scope>NUCLEOTIDE SEQUENCE [LARGE SCALE GENOMIC DNA]</scope>
    <source>
        <strain evidence="2 3">Ou3-Ou53</strain>
    </source>
</reference>
<dbReference type="PANTHER" id="PTHR47163:SF2">
    <property type="entry name" value="SI:DKEY-17M8.2"/>
    <property type="match status" value="1"/>
</dbReference>
<evidence type="ECO:0000313" key="3">
    <source>
        <dbReference type="Proteomes" id="UP000740883"/>
    </source>
</evidence>
<evidence type="ECO:0000313" key="2">
    <source>
        <dbReference type="EMBL" id="KAF9756203.1"/>
    </source>
</evidence>
<dbReference type="OrthoDB" id="2192769at2759"/>
<feature type="domain" description="ISXO2-like transposase" evidence="1">
    <location>
        <begin position="10"/>
        <end position="114"/>
    </location>
</feature>
<keyword evidence="3" id="KW-1185">Reference proteome</keyword>
<dbReference type="SMART" id="SM01126">
    <property type="entry name" value="DDE_Tnp_IS1595"/>
    <property type="match status" value="1"/>
</dbReference>
<sequence>MDSRQCGRRKLQGVFMEMVPNRRAETIEDVLRRRLRPGTICITDGYPSYTSAVKNFGSRHEVVNHSVGFVNQDGSHTNQIENIWSHFKTEYRSRTGLNHDRIPLFLKEFIWKKRNIQYSDQNSIRKGFIKIISMFLANK</sequence>
<name>A0A9P6GV27_9MICR</name>
<comment type="caution">
    <text evidence="2">The sequence shown here is derived from an EMBL/GenBank/DDBJ whole genome shotgun (WGS) entry which is preliminary data.</text>
</comment>
<organism evidence="2 3">
    <name type="scientific">Nosema granulosis</name>
    <dbReference type="NCBI Taxonomy" id="83296"/>
    <lineage>
        <taxon>Eukaryota</taxon>
        <taxon>Fungi</taxon>
        <taxon>Fungi incertae sedis</taxon>
        <taxon>Microsporidia</taxon>
        <taxon>Nosematidae</taxon>
        <taxon>Nosema</taxon>
    </lineage>
</organism>
<evidence type="ECO:0000259" key="1">
    <source>
        <dbReference type="SMART" id="SM01126"/>
    </source>
</evidence>
<dbReference type="Pfam" id="PF12762">
    <property type="entry name" value="DDE_Tnp_IS1595"/>
    <property type="match status" value="1"/>
</dbReference>
<dbReference type="Proteomes" id="UP000740883">
    <property type="component" value="Unassembled WGS sequence"/>
</dbReference>
<dbReference type="AlphaFoldDB" id="A0A9P6GV27"/>